<evidence type="ECO:0000256" key="6">
    <source>
        <dbReference type="ARBA" id="ARBA00023242"/>
    </source>
</evidence>
<dbReference type="InterPro" id="IPR013854">
    <property type="entry name" value="TF_AP2_C"/>
</dbReference>
<dbReference type="Proteomes" id="UP000694941">
    <property type="component" value="Unplaced"/>
</dbReference>
<feature type="region of interest" description="Disordered" evidence="7">
    <location>
        <begin position="82"/>
        <end position="119"/>
    </location>
</feature>
<keyword evidence="5" id="KW-0804">Transcription</keyword>
<keyword evidence="3" id="KW-0805">Transcription regulation</keyword>
<feature type="region of interest" description="Disordered" evidence="7">
    <location>
        <begin position="489"/>
        <end position="510"/>
    </location>
</feature>
<keyword evidence="6" id="KW-0539">Nucleus</keyword>
<proteinExistence type="inferred from homology"/>
<evidence type="ECO:0000256" key="4">
    <source>
        <dbReference type="ARBA" id="ARBA00023125"/>
    </source>
</evidence>
<evidence type="ECO:0000259" key="8">
    <source>
        <dbReference type="Pfam" id="PF03299"/>
    </source>
</evidence>
<keyword evidence="9" id="KW-1185">Reference proteome</keyword>
<evidence type="ECO:0000313" key="9">
    <source>
        <dbReference type="Proteomes" id="UP000694941"/>
    </source>
</evidence>
<reference evidence="10" key="1">
    <citation type="submission" date="2025-08" db="UniProtKB">
        <authorList>
            <consortium name="RefSeq"/>
        </authorList>
    </citation>
    <scope>IDENTIFICATION</scope>
    <source>
        <tissue evidence="10">Muscle</tissue>
    </source>
</reference>
<comment type="similarity">
    <text evidence="2">Belongs to the AP-2 family.</text>
</comment>
<dbReference type="GeneID" id="106464510"/>
<keyword evidence="4" id="KW-0238">DNA-binding</keyword>
<dbReference type="RefSeq" id="XP_022248417.1">
    <property type="nucleotide sequence ID" value="XM_022392709.1"/>
</dbReference>
<gene>
    <name evidence="10" type="primary">LOC106464510</name>
</gene>
<protein>
    <submittedName>
        <fullName evidence="10">Transcription factor AP-2-beta-like isoform X3</fullName>
    </submittedName>
</protein>
<feature type="domain" description="Transcription factor AP-2 C-terminal" evidence="8">
    <location>
        <begin position="282"/>
        <end position="475"/>
    </location>
</feature>
<organism evidence="9 10">
    <name type="scientific">Limulus polyphemus</name>
    <name type="common">Atlantic horseshoe crab</name>
    <dbReference type="NCBI Taxonomy" id="6850"/>
    <lineage>
        <taxon>Eukaryota</taxon>
        <taxon>Metazoa</taxon>
        <taxon>Ecdysozoa</taxon>
        <taxon>Arthropoda</taxon>
        <taxon>Chelicerata</taxon>
        <taxon>Merostomata</taxon>
        <taxon>Xiphosura</taxon>
        <taxon>Limulidae</taxon>
        <taxon>Limulus</taxon>
    </lineage>
</organism>
<sequence>MAQLSPLAQANSPTGQKREVPEDNDEVAGQLSPGQDMKNDMPSAFGLIESPEERRDLVGGHAASLVPISSIGSVGSTATFSTTPRLTHTPTSADFQPPYFPPPYNLPQQHLDFHHPHVNADPYTHLNSLAAAQHPQQYHQLHPPQRTHNVFGARREDEPLHLQPNVHPGLTGSYDLARRTDPTYPSVRRPDVAMHGGHHGLSEQDLINLHNAGTLPAIEDTQATGVEDANNIFGEHNSVIRKGRLTYPVFPPSLLLTGIKPRHSDNCREMVITGVTSPTDVFCSVPGRLSLLSSTSKYKVTVGEVQRRLSPPECLNASLLGGVLRRAKSKNGGRSLREKLEKIGLNLPAGRRKAANVTLLTSLVEGEAIHLARDFGYVCETEFPSRQVAEYLCRNHSDPTEVYRRKELLLATKQTLKELSDLLNQDRSPLCNTRPQSILDPNIQRHLTHFSLITHGFGSPAVVAALTAVQNYLTESLKYMEKQLNNYQTTTPGHVTAAGNGVDTKKEDKK</sequence>
<name>A0ABM1SXR1_LIMPO</name>
<evidence type="ECO:0000256" key="3">
    <source>
        <dbReference type="ARBA" id="ARBA00023015"/>
    </source>
</evidence>
<dbReference type="PANTHER" id="PTHR10812:SF17">
    <property type="entry name" value="TRANSCRIPTION FACTOR AP-2, ISOFORM D"/>
    <property type="match status" value="1"/>
</dbReference>
<dbReference type="Pfam" id="PF03299">
    <property type="entry name" value="TF_AP-2"/>
    <property type="match status" value="1"/>
</dbReference>
<dbReference type="PRINTS" id="PR01748">
    <property type="entry name" value="AP2TNSCPFCT"/>
</dbReference>
<evidence type="ECO:0000313" key="10">
    <source>
        <dbReference type="RefSeq" id="XP_022248417.1"/>
    </source>
</evidence>
<feature type="region of interest" description="Disordered" evidence="7">
    <location>
        <begin position="1"/>
        <end position="42"/>
    </location>
</feature>
<evidence type="ECO:0000256" key="7">
    <source>
        <dbReference type="SAM" id="MobiDB-lite"/>
    </source>
</evidence>
<dbReference type="InterPro" id="IPR004979">
    <property type="entry name" value="TF_AP2"/>
</dbReference>
<feature type="compositionally biased region" description="Polar residues" evidence="7">
    <location>
        <begin position="82"/>
        <end position="94"/>
    </location>
</feature>
<feature type="compositionally biased region" description="Polar residues" evidence="7">
    <location>
        <begin position="1"/>
        <end position="15"/>
    </location>
</feature>
<evidence type="ECO:0000256" key="2">
    <source>
        <dbReference type="ARBA" id="ARBA00007770"/>
    </source>
</evidence>
<accession>A0ABM1SXR1</accession>
<evidence type="ECO:0000256" key="5">
    <source>
        <dbReference type="ARBA" id="ARBA00023163"/>
    </source>
</evidence>
<dbReference type="PANTHER" id="PTHR10812">
    <property type="entry name" value="TRANSCRIPTION FACTOR AP-2"/>
    <property type="match status" value="1"/>
</dbReference>
<evidence type="ECO:0000256" key="1">
    <source>
        <dbReference type="ARBA" id="ARBA00004123"/>
    </source>
</evidence>
<comment type="subcellular location">
    <subcellularLocation>
        <location evidence="1">Nucleus</location>
    </subcellularLocation>
</comment>